<proteinExistence type="predicted"/>
<reference evidence="3 4" key="1">
    <citation type="submission" date="2019-05" db="EMBL/GenBank/DDBJ databases">
        <title>Another draft genome of Portunus trituberculatus and its Hox gene families provides insights of decapod evolution.</title>
        <authorList>
            <person name="Jeong J.-H."/>
            <person name="Song I."/>
            <person name="Kim S."/>
            <person name="Choi T."/>
            <person name="Kim D."/>
            <person name="Ryu S."/>
            <person name="Kim W."/>
        </authorList>
    </citation>
    <scope>NUCLEOTIDE SEQUENCE [LARGE SCALE GENOMIC DNA]</scope>
    <source>
        <tissue evidence="3">Muscle</tissue>
    </source>
</reference>
<organism evidence="3 4">
    <name type="scientific">Portunus trituberculatus</name>
    <name type="common">Swimming crab</name>
    <name type="synonym">Neptunus trituberculatus</name>
    <dbReference type="NCBI Taxonomy" id="210409"/>
    <lineage>
        <taxon>Eukaryota</taxon>
        <taxon>Metazoa</taxon>
        <taxon>Ecdysozoa</taxon>
        <taxon>Arthropoda</taxon>
        <taxon>Crustacea</taxon>
        <taxon>Multicrustacea</taxon>
        <taxon>Malacostraca</taxon>
        <taxon>Eumalacostraca</taxon>
        <taxon>Eucarida</taxon>
        <taxon>Decapoda</taxon>
        <taxon>Pleocyemata</taxon>
        <taxon>Brachyura</taxon>
        <taxon>Eubrachyura</taxon>
        <taxon>Portunoidea</taxon>
        <taxon>Portunidae</taxon>
        <taxon>Portuninae</taxon>
        <taxon>Portunus</taxon>
    </lineage>
</organism>
<keyword evidence="4" id="KW-1185">Reference proteome</keyword>
<evidence type="ECO:0000256" key="2">
    <source>
        <dbReference type="SAM" id="Phobius"/>
    </source>
</evidence>
<keyword evidence="2" id="KW-0472">Membrane</keyword>
<sequence length="200" mass="21546">MWKRQSNSLSHKPSGVKGTLHRTTPSTRHDASSALPGGVTRTAPRSVLSCQLRQLCDRLLKHGENMVNNPRHQRERRQTTAGSTLEADISEAINTISSEELQGDNLRATDLTQLAESSNSIHNHLFSGSSIHKGDIVPVPYDDLGWFSKTVELAMDGSLYVGLAIGVMFIAGTLLSGAIGLFGDTCLICSFIGYANTVAP</sequence>
<feature type="compositionally biased region" description="Polar residues" evidence="1">
    <location>
        <begin position="1"/>
        <end position="11"/>
    </location>
</feature>
<gene>
    <name evidence="3" type="ORF">E2C01_031932</name>
</gene>
<feature type="region of interest" description="Disordered" evidence="1">
    <location>
        <begin position="1"/>
        <end position="41"/>
    </location>
</feature>
<name>A0A5B7EYB2_PORTR</name>
<keyword evidence="2" id="KW-0812">Transmembrane</keyword>
<dbReference type="AlphaFoldDB" id="A0A5B7EYB2"/>
<evidence type="ECO:0000256" key="1">
    <source>
        <dbReference type="SAM" id="MobiDB-lite"/>
    </source>
</evidence>
<dbReference type="OrthoDB" id="6345841at2759"/>
<dbReference type="EMBL" id="VSRR010004062">
    <property type="protein sequence ID" value="MPC38425.1"/>
    <property type="molecule type" value="Genomic_DNA"/>
</dbReference>
<protein>
    <submittedName>
        <fullName evidence="3">Uncharacterized protein</fullName>
    </submittedName>
</protein>
<evidence type="ECO:0000313" key="4">
    <source>
        <dbReference type="Proteomes" id="UP000324222"/>
    </source>
</evidence>
<keyword evidence="2" id="KW-1133">Transmembrane helix</keyword>
<evidence type="ECO:0000313" key="3">
    <source>
        <dbReference type="EMBL" id="MPC38425.1"/>
    </source>
</evidence>
<comment type="caution">
    <text evidence="3">The sequence shown here is derived from an EMBL/GenBank/DDBJ whole genome shotgun (WGS) entry which is preliminary data.</text>
</comment>
<accession>A0A5B7EYB2</accession>
<feature type="transmembrane region" description="Helical" evidence="2">
    <location>
        <begin position="159"/>
        <end position="182"/>
    </location>
</feature>
<dbReference type="Proteomes" id="UP000324222">
    <property type="component" value="Unassembled WGS sequence"/>
</dbReference>